<dbReference type="EMBL" id="HBEP01008973">
    <property type="protein sequence ID" value="CAD8477009.1"/>
    <property type="molecule type" value="Transcribed_RNA"/>
</dbReference>
<evidence type="ECO:0000313" key="3">
    <source>
        <dbReference type="EMBL" id="CAD8477009.1"/>
    </source>
</evidence>
<dbReference type="PROSITE" id="PS51462">
    <property type="entry name" value="NUDIX"/>
    <property type="match status" value="1"/>
</dbReference>
<accession>A0A7S0E7L9</accession>
<dbReference type="Gene3D" id="3.90.79.10">
    <property type="entry name" value="Nucleoside Triphosphate Pyrophosphohydrolase"/>
    <property type="match status" value="1"/>
</dbReference>
<name>A0A7S0E7L9_9EUKA</name>
<dbReference type="PANTHER" id="PTHR10885:SF0">
    <property type="entry name" value="ISOPENTENYL-DIPHOSPHATE DELTA-ISOMERASE"/>
    <property type="match status" value="1"/>
</dbReference>
<evidence type="ECO:0000256" key="1">
    <source>
        <dbReference type="SAM" id="SignalP"/>
    </source>
</evidence>
<dbReference type="AlphaFoldDB" id="A0A7S0E7L9"/>
<feature type="chain" id="PRO_5030957988" description="Nudix hydrolase domain-containing protein" evidence="1">
    <location>
        <begin position="19"/>
        <end position="202"/>
    </location>
</feature>
<evidence type="ECO:0000259" key="2">
    <source>
        <dbReference type="PROSITE" id="PS51462"/>
    </source>
</evidence>
<dbReference type="Pfam" id="PF00293">
    <property type="entry name" value="NUDIX"/>
    <property type="match status" value="1"/>
</dbReference>
<reference evidence="3" key="1">
    <citation type="submission" date="2021-01" db="EMBL/GenBank/DDBJ databases">
        <authorList>
            <person name="Corre E."/>
            <person name="Pelletier E."/>
            <person name="Niang G."/>
            <person name="Scheremetjew M."/>
            <person name="Finn R."/>
            <person name="Kale V."/>
            <person name="Holt S."/>
            <person name="Cochrane G."/>
            <person name="Meng A."/>
            <person name="Brown T."/>
            <person name="Cohen L."/>
        </authorList>
    </citation>
    <scope>NUCLEOTIDE SEQUENCE</scope>
    <source>
        <strain evidence="3">CCMP1374</strain>
    </source>
</reference>
<feature type="domain" description="Nudix hydrolase" evidence="2">
    <location>
        <begin position="52"/>
        <end position="190"/>
    </location>
</feature>
<protein>
    <recommendedName>
        <fullName evidence="2">Nudix hydrolase domain-containing protein</fullName>
    </recommendedName>
</protein>
<dbReference type="InterPro" id="IPR000086">
    <property type="entry name" value="NUDIX_hydrolase_dom"/>
</dbReference>
<feature type="signal peptide" evidence="1">
    <location>
        <begin position="1"/>
        <end position="18"/>
    </location>
</feature>
<dbReference type="SUPFAM" id="SSF55811">
    <property type="entry name" value="Nudix"/>
    <property type="match status" value="1"/>
</dbReference>
<proteinExistence type="predicted"/>
<keyword evidence="1" id="KW-0732">Signal</keyword>
<dbReference type="PANTHER" id="PTHR10885">
    <property type="entry name" value="ISOPENTENYL-DIPHOSPHATE DELTA-ISOMERASE"/>
    <property type="match status" value="1"/>
</dbReference>
<gene>
    <name evidence="3" type="ORF">PANT1444_LOCUS5024</name>
</gene>
<dbReference type="CDD" id="cd04697">
    <property type="entry name" value="NUDIX_Hydrolase"/>
    <property type="match status" value="1"/>
</dbReference>
<organism evidence="3">
    <name type="scientific">Phaeocystis antarctica</name>
    <dbReference type="NCBI Taxonomy" id="33657"/>
    <lineage>
        <taxon>Eukaryota</taxon>
        <taxon>Haptista</taxon>
        <taxon>Haptophyta</taxon>
        <taxon>Prymnesiophyceae</taxon>
        <taxon>Phaeocystales</taxon>
        <taxon>Phaeocystaceae</taxon>
        <taxon>Phaeocystis</taxon>
    </lineage>
</organism>
<dbReference type="GO" id="GO:0003824">
    <property type="term" value="F:catalytic activity"/>
    <property type="evidence" value="ECO:0007669"/>
    <property type="project" value="UniProtKB-ARBA"/>
</dbReference>
<dbReference type="InterPro" id="IPR015797">
    <property type="entry name" value="NUDIX_hydrolase-like_dom_sf"/>
</dbReference>
<sequence length="202" mass="22236">MLLACRVVLASTPGRTLASAVQKPAELVGVCTRESSAVVRTETRATVRAQNLPHRCSYCLVVDAAQQRVLVQKRVAWKETYPSHFDPCPGGVMGPDETFEENAARELAEEMGIVAGSALAPRPPEPLFDFWFEDATIRNWGRLFKVTFEGDLADLSLQDEEVESVSWMDRAELARLLDTGPVCPDAALACRRWLASSESESP</sequence>